<dbReference type="InterPro" id="IPR051906">
    <property type="entry name" value="TolC-like"/>
</dbReference>
<accession>A0A1P8WG84</accession>
<feature type="compositionally biased region" description="Low complexity" evidence="7">
    <location>
        <begin position="675"/>
        <end position="691"/>
    </location>
</feature>
<dbReference type="STRING" id="1891926.Fuma_02684"/>
<evidence type="ECO:0000256" key="4">
    <source>
        <dbReference type="ARBA" id="ARBA00023136"/>
    </source>
</evidence>
<organism evidence="8 9">
    <name type="scientific">Fuerstiella marisgermanici</name>
    <dbReference type="NCBI Taxonomy" id="1891926"/>
    <lineage>
        <taxon>Bacteria</taxon>
        <taxon>Pseudomonadati</taxon>
        <taxon>Planctomycetota</taxon>
        <taxon>Planctomycetia</taxon>
        <taxon>Planctomycetales</taxon>
        <taxon>Planctomycetaceae</taxon>
        <taxon>Fuerstiella</taxon>
    </lineage>
</organism>
<keyword evidence="4" id="KW-0472">Membrane</keyword>
<dbReference type="GO" id="GO:0015562">
    <property type="term" value="F:efflux transmembrane transporter activity"/>
    <property type="evidence" value="ECO:0007669"/>
    <property type="project" value="InterPro"/>
</dbReference>
<dbReference type="GO" id="GO:0015288">
    <property type="term" value="F:porin activity"/>
    <property type="evidence" value="ECO:0007669"/>
    <property type="project" value="TreeGrafter"/>
</dbReference>
<dbReference type="SUPFAM" id="SSF56954">
    <property type="entry name" value="Outer membrane efflux proteins (OEP)"/>
    <property type="match status" value="1"/>
</dbReference>
<dbReference type="KEGG" id="fmr:Fuma_02684"/>
<keyword evidence="5" id="KW-0998">Cell outer membrane</keyword>
<dbReference type="GO" id="GO:0009279">
    <property type="term" value="C:cell outer membrane"/>
    <property type="evidence" value="ECO:0007669"/>
    <property type="project" value="UniProtKB-SubCell"/>
</dbReference>
<feature type="coiled-coil region" evidence="6">
    <location>
        <begin position="532"/>
        <end position="559"/>
    </location>
</feature>
<evidence type="ECO:0000256" key="3">
    <source>
        <dbReference type="ARBA" id="ARBA00022692"/>
    </source>
</evidence>
<dbReference type="GO" id="GO:1990281">
    <property type="term" value="C:efflux pump complex"/>
    <property type="evidence" value="ECO:0007669"/>
    <property type="project" value="TreeGrafter"/>
</dbReference>
<dbReference type="PANTHER" id="PTHR30026">
    <property type="entry name" value="OUTER MEMBRANE PROTEIN TOLC"/>
    <property type="match status" value="1"/>
</dbReference>
<evidence type="ECO:0000256" key="7">
    <source>
        <dbReference type="SAM" id="MobiDB-lite"/>
    </source>
</evidence>
<keyword evidence="3" id="KW-0812">Transmembrane</keyword>
<evidence type="ECO:0000313" key="8">
    <source>
        <dbReference type="EMBL" id="APZ93068.1"/>
    </source>
</evidence>
<feature type="compositionally biased region" description="Polar residues" evidence="7">
    <location>
        <begin position="662"/>
        <end position="674"/>
    </location>
</feature>
<keyword evidence="9" id="KW-1185">Reference proteome</keyword>
<feature type="region of interest" description="Disordered" evidence="7">
    <location>
        <begin position="657"/>
        <end position="724"/>
    </location>
</feature>
<evidence type="ECO:0000313" key="9">
    <source>
        <dbReference type="Proteomes" id="UP000187735"/>
    </source>
</evidence>
<keyword evidence="6" id="KW-0175">Coiled coil</keyword>
<keyword evidence="2" id="KW-1134">Transmembrane beta strand</keyword>
<feature type="region of interest" description="Disordered" evidence="7">
    <location>
        <begin position="361"/>
        <end position="383"/>
    </location>
</feature>
<proteinExistence type="predicted"/>
<evidence type="ECO:0000256" key="2">
    <source>
        <dbReference type="ARBA" id="ARBA00022452"/>
    </source>
</evidence>
<evidence type="ECO:0000256" key="1">
    <source>
        <dbReference type="ARBA" id="ARBA00004442"/>
    </source>
</evidence>
<feature type="compositionally biased region" description="Low complexity" evidence="7">
    <location>
        <begin position="361"/>
        <end position="370"/>
    </location>
</feature>
<dbReference type="Proteomes" id="UP000187735">
    <property type="component" value="Chromosome"/>
</dbReference>
<name>A0A1P8WG84_9PLAN</name>
<evidence type="ECO:0000256" key="5">
    <source>
        <dbReference type="ARBA" id="ARBA00023237"/>
    </source>
</evidence>
<comment type="subcellular location">
    <subcellularLocation>
        <location evidence="1">Cell outer membrane</location>
    </subcellularLocation>
</comment>
<dbReference type="EMBL" id="CP017641">
    <property type="protein sequence ID" value="APZ93068.1"/>
    <property type="molecule type" value="Genomic_DNA"/>
</dbReference>
<reference evidence="8 9" key="1">
    <citation type="journal article" date="2016" name="Front. Microbiol.">
        <title>Fuerstia marisgermanicae gen. nov., sp. nov., an Unusual Member of the Phylum Planctomycetes from the German Wadden Sea.</title>
        <authorList>
            <person name="Kohn T."/>
            <person name="Heuer A."/>
            <person name="Jogler M."/>
            <person name="Vollmers J."/>
            <person name="Boedeker C."/>
            <person name="Bunk B."/>
            <person name="Rast P."/>
            <person name="Borchert D."/>
            <person name="Glockner I."/>
            <person name="Freese H.M."/>
            <person name="Klenk H.P."/>
            <person name="Overmann J."/>
            <person name="Kaster A.K."/>
            <person name="Rohde M."/>
            <person name="Wiegand S."/>
            <person name="Jogler C."/>
        </authorList>
    </citation>
    <scope>NUCLEOTIDE SEQUENCE [LARGE SCALE GENOMIC DNA]</scope>
    <source>
        <strain evidence="8 9">NH11</strain>
    </source>
</reference>
<protein>
    <submittedName>
        <fullName evidence="8">Outer membrane efflux protein</fullName>
    </submittedName>
</protein>
<evidence type="ECO:0000256" key="6">
    <source>
        <dbReference type="SAM" id="Coils"/>
    </source>
</evidence>
<dbReference type="AlphaFoldDB" id="A0A1P8WG84"/>
<dbReference type="Gene3D" id="1.20.1600.10">
    <property type="entry name" value="Outer membrane efflux proteins (OEP)"/>
    <property type="match status" value="1"/>
</dbReference>
<sequence length="724" mass="80108">MSHHCHQTAELRERTLARNVVWPRRTVRRARCVAWLAVANSLLLLVAACGCRSGETWRETVGNDTSCIDNIVCKVEHPVAEVHPVAWSDAPVTLRQRADLEAIEYRDMSLDEILQIALQNSDVLRELGGTVLSNPAAIRSRLTGKLALSDPRFSPEAALSAFDAQLKAAAFFSNNDQLYNNPFFAGGINRFQQDLAEYELELGKITATGSKFALRSISLYDANNAPGNTFPSAWNTYVEGEVRKPLLQGGGLQFNQIAGPGSRPGVYNGVMLAKVSADMTQTDFETSVRDYVNDVTNAYWDLYFAYRDLDARSRAMKLSLEAWNRIKARAESDLESGAAEALAREQYYRFKADVDEAITGRISRGTRTGSGSTGGTLEASGGVQTTERRLRLLIGMQISDGQMIRPSDEPLEADIVFDWDIVQQDALKLRPELRKQQMLVRRREMELLAARNFLNPRLDAVGRYRFRGFGDDLLKQGNSSSVPASSIGNMLDGDQQEWFVGFEYEVPIGYRKGHLAVSNAELYLTREKIVQREQQREVIHNLTNAIADASRAYEACQNSLNRYLAAKEVLAAYEAQDDEDIDIEVDHLLDAQRRTVEAELRYFRARTEYAVALKNVHLEKGSLLSYHNLFIFEHQSRVAADTGVIAETVATAYDGNKRETTSDSADVTASVGDQSTTAATTATVSESHSTAPRIAPAVEPIDAGTAKPATSNPFAQADGPVPTF</sequence>
<dbReference type="PANTHER" id="PTHR30026:SF23">
    <property type="entry name" value="TO APRF-PUTATIVE OUTER MEMBRANE EFFLUX PROTEIN OR SECRETED ALKALINE PHOSPHATASE-RELATED"/>
    <property type="match status" value="1"/>
</dbReference>
<gene>
    <name evidence="8" type="ORF">Fuma_02684</name>
</gene>